<proteinExistence type="predicted"/>
<organism evidence="2 4">
    <name type="scientific">Halostagnicola larsenii XH-48</name>
    <dbReference type="NCBI Taxonomy" id="797299"/>
    <lineage>
        <taxon>Archaea</taxon>
        <taxon>Methanobacteriati</taxon>
        <taxon>Methanobacteriota</taxon>
        <taxon>Stenosarchaea group</taxon>
        <taxon>Halobacteria</taxon>
        <taxon>Halobacteriales</taxon>
        <taxon>Natrialbaceae</taxon>
        <taxon>Halostagnicola</taxon>
    </lineage>
</organism>
<dbReference type="HOGENOM" id="CLU_1754641_0_0_2"/>
<evidence type="ECO:0000313" key="3">
    <source>
        <dbReference type="EMBL" id="AHG00969.1"/>
    </source>
</evidence>
<feature type="region of interest" description="Disordered" evidence="1">
    <location>
        <begin position="1"/>
        <end position="30"/>
    </location>
</feature>
<dbReference type="GeneID" id="25145188"/>
<dbReference type="RefSeq" id="WP_049952650.1">
    <property type="nucleotide sequence ID" value="NZ_CP007055.1"/>
</dbReference>
<sequence>MLNVSTSSTSTDAAGNVRRGTRKALRDAADRGFEVSQEHVSHGADSFLANSGYPPEELADGTWEWGYSAGYAAAVEDGSEPHWIPVHAMDGLERWSRRILGDEGAAWAVRHKIAKEGTEANPFVEPGKEAQEAYLQARGISASVEREF</sequence>
<dbReference type="PATRIC" id="fig|797299.3.peg.1388"/>
<dbReference type="OrthoDB" id="382177at2157"/>
<dbReference type="EMBL" id="CP007055">
    <property type="protein sequence ID" value="AHG00969.1"/>
    <property type="molecule type" value="Genomic_DNA"/>
</dbReference>
<gene>
    <name evidence="2" type="ORF">HALLA_11810</name>
    <name evidence="3" type="ORF">HALLA_12110</name>
</gene>
<dbReference type="KEGG" id="hlr:HALLA_11810"/>
<dbReference type="KEGG" id="hlr:HALLA_12110"/>
<dbReference type="Proteomes" id="UP000019024">
    <property type="component" value="Chromosome"/>
</dbReference>
<evidence type="ECO:0000313" key="2">
    <source>
        <dbReference type="EMBL" id="AHG00920.1"/>
    </source>
</evidence>
<dbReference type="EMBL" id="CP007055">
    <property type="protein sequence ID" value="AHG00920.1"/>
    <property type="molecule type" value="Genomic_DNA"/>
</dbReference>
<accession>W0JUK0</accession>
<reference evidence="2 4" key="1">
    <citation type="submission" date="2014-01" db="EMBL/GenBank/DDBJ databases">
        <authorList>
            <consortium name="DOE Joint Genome Institute"/>
            <person name="Anderson I."/>
            <person name="Huntemann M."/>
            <person name="Han J."/>
            <person name="Chen A."/>
            <person name="Kyrpides N."/>
            <person name="Mavromatis K."/>
            <person name="Markowitz V."/>
            <person name="Palaniappan K."/>
            <person name="Ivanova N."/>
            <person name="Schaumberg A."/>
            <person name="Pati A."/>
            <person name="Liolios K."/>
            <person name="Nordberg H.P."/>
            <person name="Cantor M.N."/>
            <person name="Hua S.X."/>
            <person name="Woyke T."/>
        </authorList>
    </citation>
    <scope>NUCLEOTIDE SEQUENCE [LARGE SCALE GENOMIC DNA]</scope>
    <source>
        <strain evidence="2 4">XH-48</strain>
    </source>
</reference>
<evidence type="ECO:0000256" key="1">
    <source>
        <dbReference type="SAM" id="MobiDB-lite"/>
    </source>
</evidence>
<evidence type="ECO:0000313" key="4">
    <source>
        <dbReference type="Proteomes" id="UP000019024"/>
    </source>
</evidence>
<protein>
    <submittedName>
        <fullName evidence="2">Uncharacterized protein</fullName>
    </submittedName>
</protein>
<feature type="compositionally biased region" description="Polar residues" evidence="1">
    <location>
        <begin position="1"/>
        <end position="13"/>
    </location>
</feature>
<keyword evidence="4" id="KW-1185">Reference proteome</keyword>
<dbReference type="AlphaFoldDB" id="W0JUK0"/>
<dbReference type="STRING" id="797299.HALLA_11810"/>
<name>W0JUK0_9EURY</name>